<protein>
    <submittedName>
        <fullName evidence="2">ABC transporter substrate-binding protein</fullName>
    </submittedName>
</protein>
<dbReference type="Pfam" id="PF04069">
    <property type="entry name" value="OpuAC"/>
    <property type="match status" value="1"/>
</dbReference>
<dbReference type="CDD" id="cd13606">
    <property type="entry name" value="PBP2_ProX_like"/>
    <property type="match status" value="1"/>
</dbReference>
<feature type="domain" description="ABC-type glycine betaine transport system substrate-binding" evidence="1">
    <location>
        <begin position="58"/>
        <end position="318"/>
    </location>
</feature>
<dbReference type="RefSeq" id="WP_128386421.1">
    <property type="nucleotide sequence ID" value="NZ_CP035037.1"/>
</dbReference>
<evidence type="ECO:0000313" key="2">
    <source>
        <dbReference type="EMBL" id="QAB17180.1"/>
    </source>
</evidence>
<dbReference type="InterPro" id="IPR007210">
    <property type="entry name" value="ABC_Gly_betaine_transp_sub-bd"/>
</dbReference>
<dbReference type="Gene3D" id="3.40.190.120">
    <property type="entry name" value="Osmoprotection protein (prox), domain 2"/>
    <property type="match status" value="1"/>
</dbReference>
<dbReference type="Gene3D" id="3.40.190.10">
    <property type="entry name" value="Periplasmic binding protein-like II"/>
    <property type="match status" value="1"/>
</dbReference>
<evidence type="ECO:0000313" key="3">
    <source>
        <dbReference type="Proteomes" id="UP000285768"/>
    </source>
</evidence>
<accession>A0ABX5QDP0</accession>
<reference evidence="2 3" key="1">
    <citation type="submission" date="2019-01" db="EMBL/GenBank/DDBJ databases">
        <title>Leucobacter muris sp. nov. isolated from the nose of a laboratory mouse.</title>
        <authorList>
            <person name="Benga L."/>
            <person name="Sproeer C."/>
            <person name="Schumann P."/>
            <person name="Verbarg S."/>
            <person name="Bunk B."/>
            <person name="Engelhardt E."/>
            <person name="Benten P.M."/>
            <person name="Sager M."/>
        </authorList>
    </citation>
    <scope>NUCLEOTIDE SEQUENCE [LARGE SCALE GENOMIC DNA]</scope>
    <source>
        <strain evidence="2 3">DSM 101948</strain>
    </source>
</reference>
<dbReference type="EMBL" id="CP035037">
    <property type="protein sequence ID" value="QAB17180.1"/>
    <property type="molecule type" value="Genomic_DNA"/>
</dbReference>
<name>A0ABX5QDP0_9MICO</name>
<dbReference type="Proteomes" id="UP000285768">
    <property type="component" value="Chromosome"/>
</dbReference>
<dbReference type="SUPFAM" id="SSF53850">
    <property type="entry name" value="Periplasmic binding protein-like II"/>
    <property type="match status" value="1"/>
</dbReference>
<evidence type="ECO:0000259" key="1">
    <source>
        <dbReference type="Pfam" id="PF04069"/>
    </source>
</evidence>
<gene>
    <name evidence="2" type="ORF">Leucomu_03925</name>
</gene>
<proteinExistence type="predicted"/>
<keyword evidence="3" id="KW-1185">Reference proteome</keyword>
<organism evidence="2 3">
    <name type="scientific">Leucobacter muris</name>
    <dbReference type="NCBI Taxonomy" id="1935379"/>
    <lineage>
        <taxon>Bacteria</taxon>
        <taxon>Bacillati</taxon>
        <taxon>Actinomycetota</taxon>
        <taxon>Actinomycetes</taxon>
        <taxon>Micrococcales</taxon>
        <taxon>Microbacteriaceae</taxon>
        <taxon>Leucobacter</taxon>
    </lineage>
</organism>
<sequence>MTARPQPHTPARPLGRRTWRRTAIAAGALALSAALLTACGGGGDPLAEPGAEPTAGDAIVIGSQDYYSNEIIAELYAQALEAGGYEVDRQYRIGQREVYLPELEAGTIDLFPEYTGNLLQYWEPDTEARLSDDVYAALEQAALDGLRVLEQSPATDQDSYTVTREFAEQWDLAQVDDLAGVDEPLTLGANSEAESRPYGPDGLAEVYGVEGVGFTPIEDGGGPLTVKALRDGSIQLAIIYTADPTVAENDLVALEDTKGLFLASHVVPLASDRVDEGAEQIIDEVSAALTADDLVAMNGRSVNDELAADRIAGDWLAEKGLV</sequence>